<evidence type="ECO:0000256" key="11">
    <source>
        <dbReference type="ARBA" id="ARBA00022759"/>
    </source>
</evidence>
<dbReference type="InterPro" id="IPR049912">
    <property type="entry name" value="CRESS_DNA_REP"/>
</dbReference>
<dbReference type="Pfam" id="PF02407">
    <property type="entry name" value="Viral_Rep"/>
    <property type="match status" value="1"/>
</dbReference>
<keyword evidence="12" id="KW-0378">Hydrolase</keyword>
<evidence type="ECO:0000256" key="6">
    <source>
        <dbReference type="ARBA" id="ARBA00022695"/>
    </source>
</evidence>
<dbReference type="Gene3D" id="3.40.1310.20">
    <property type="match status" value="1"/>
</dbReference>
<evidence type="ECO:0000256" key="4">
    <source>
        <dbReference type="ARBA" id="ARBA00022562"/>
    </source>
</evidence>
<evidence type="ECO:0000256" key="16">
    <source>
        <dbReference type="ARBA" id="ARBA00023125"/>
    </source>
</evidence>
<evidence type="ECO:0000256" key="19">
    <source>
        <dbReference type="ARBA" id="ARBA00049962"/>
    </source>
</evidence>
<evidence type="ECO:0000313" key="22">
    <source>
        <dbReference type="EMBL" id="AAA51422.1"/>
    </source>
</evidence>
<evidence type="ECO:0000256" key="8">
    <source>
        <dbReference type="ARBA" id="ARBA00022722"/>
    </source>
</evidence>
<keyword evidence="17" id="KW-0511">Multifunctional enzyme</keyword>
<keyword evidence="10" id="KW-0547">Nucleotide-binding</keyword>
<dbReference type="GO" id="GO:0042025">
    <property type="term" value="C:host cell nucleus"/>
    <property type="evidence" value="ECO:0007669"/>
    <property type="project" value="UniProtKB-SubCell"/>
</dbReference>
<evidence type="ECO:0000256" key="5">
    <source>
        <dbReference type="ARBA" id="ARBA00022679"/>
    </source>
</evidence>
<keyword evidence="9" id="KW-0479">Metal-binding</keyword>
<dbReference type="GO" id="GO:0003723">
    <property type="term" value="F:RNA binding"/>
    <property type="evidence" value="ECO:0007669"/>
    <property type="project" value="InterPro"/>
</dbReference>
<keyword evidence="13" id="KW-0347">Helicase</keyword>
<name>Q83026_BBTV</name>
<evidence type="ECO:0000259" key="21">
    <source>
        <dbReference type="PROSITE" id="PS52020"/>
    </source>
</evidence>
<comment type="subcellular location">
    <subcellularLocation>
        <location evidence="3">Host nucleus</location>
    </subcellularLocation>
</comment>
<organismHost>
    <name type="scientific">Musa</name>
    <dbReference type="NCBI Taxonomy" id="4640"/>
</organismHost>
<dbReference type="Pfam" id="PF00910">
    <property type="entry name" value="RNA_helicase"/>
    <property type="match status" value="1"/>
</dbReference>
<dbReference type="GO" id="GO:0003724">
    <property type="term" value="F:RNA helicase activity"/>
    <property type="evidence" value="ECO:0007669"/>
    <property type="project" value="InterPro"/>
</dbReference>
<dbReference type="PROSITE" id="PS52020">
    <property type="entry name" value="CRESS_DNA_REP"/>
    <property type="match status" value="1"/>
</dbReference>
<keyword evidence="8" id="KW-0540">Nuclease</keyword>
<keyword evidence="4" id="KW-1048">Host nucleus</keyword>
<comment type="cofactor">
    <cofactor evidence="2">
        <name>Mg(2+)</name>
        <dbReference type="ChEBI" id="CHEBI:18420"/>
    </cofactor>
</comment>
<dbReference type="InterPro" id="IPR000605">
    <property type="entry name" value="Helicase_SF3_ssDNA/RNA_vir"/>
</dbReference>
<keyword evidence="15" id="KW-0190">Covalent protein-DNA linkage</keyword>
<evidence type="ECO:0000256" key="13">
    <source>
        <dbReference type="ARBA" id="ARBA00022806"/>
    </source>
</evidence>
<dbReference type="GO" id="GO:0004519">
    <property type="term" value="F:endonuclease activity"/>
    <property type="evidence" value="ECO:0007669"/>
    <property type="project" value="UniProtKB-KW"/>
</dbReference>
<evidence type="ECO:0000256" key="1">
    <source>
        <dbReference type="ARBA" id="ARBA00001936"/>
    </source>
</evidence>
<dbReference type="GO" id="GO:0005524">
    <property type="term" value="F:ATP binding"/>
    <property type="evidence" value="ECO:0007669"/>
    <property type="project" value="UniProtKB-KW"/>
</dbReference>
<accession>Q83026</accession>
<gene>
    <name evidence="22" type="primary">V1</name>
</gene>
<keyword evidence="11" id="KW-0255">Endonuclease</keyword>
<evidence type="ECO:0000256" key="20">
    <source>
        <dbReference type="ARBA" id="ARBA00050032"/>
    </source>
</evidence>
<protein>
    <recommendedName>
        <fullName evidence="20">Master replication protein</fullName>
    </recommendedName>
</protein>
<organism evidence="22">
    <name type="scientific">Banana bunchy top virus</name>
    <name type="common">BBTV</name>
    <dbReference type="NCBI Taxonomy" id="12585"/>
    <lineage>
        <taxon>Viruses</taxon>
        <taxon>Monodnaviria</taxon>
        <taxon>Shotokuvirae</taxon>
        <taxon>Cressdnaviricota</taxon>
        <taxon>Arfiviricetes</taxon>
        <taxon>Mulpavirales</taxon>
        <taxon>Nanoviridae</taxon>
        <taxon>Babuvirus</taxon>
        <taxon>Babuvirus musae</taxon>
    </lineage>
</organism>
<dbReference type="EMBL" id="L32166">
    <property type="protein sequence ID" value="AAA51422.1"/>
    <property type="molecule type" value="Genomic_DNA"/>
</dbReference>
<evidence type="ECO:0000256" key="12">
    <source>
        <dbReference type="ARBA" id="ARBA00022801"/>
    </source>
</evidence>
<evidence type="ECO:0000256" key="10">
    <source>
        <dbReference type="ARBA" id="ARBA00022741"/>
    </source>
</evidence>
<dbReference type="GO" id="GO:0003677">
    <property type="term" value="F:DNA binding"/>
    <property type="evidence" value="ECO:0007669"/>
    <property type="project" value="UniProtKB-KW"/>
</dbReference>
<keyword evidence="7" id="KW-0235">DNA replication</keyword>
<proteinExistence type="predicted"/>
<evidence type="ECO:0000256" key="2">
    <source>
        <dbReference type="ARBA" id="ARBA00001946"/>
    </source>
</evidence>
<dbReference type="GO" id="GO:0006260">
    <property type="term" value="P:DNA replication"/>
    <property type="evidence" value="ECO:0007669"/>
    <property type="project" value="UniProtKB-KW"/>
</dbReference>
<keyword evidence="6" id="KW-0548">Nucleotidyltransferase</keyword>
<comment type="catalytic activity">
    <reaction evidence="18">
        <text>ATP + H2O = ADP + phosphate + H(+)</text>
        <dbReference type="Rhea" id="RHEA:13065"/>
        <dbReference type="ChEBI" id="CHEBI:15377"/>
        <dbReference type="ChEBI" id="CHEBI:15378"/>
        <dbReference type="ChEBI" id="CHEBI:30616"/>
        <dbReference type="ChEBI" id="CHEBI:43474"/>
        <dbReference type="ChEBI" id="CHEBI:456216"/>
    </reaction>
</comment>
<evidence type="ECO:0000256" key="14">
    <source>
        <dbReference type="ARBA" id="ARBA00022840"/>
    </source>
</evidence>
<reference evidence="22" key="1">
    <citation type="submission" date="1994-08" db="EMBL/GenBank/DDBJ databases">
        <title>Nucleotide sequences of two circular single-stranded DNAs associated with banana bunchy top virus.</title>
        <authorList>
            <person name="Wu R.-Y."/>
            <person name="You L.-R."/>
            <person name="Soong T.-S."/>
        </authorList>
    </citation>
    <scope>NUCLEOTIDE SEQUENCE</scope>
</reference>
<evidence type="ECO:0000256" key="7">
    <source>
        <dbReference type="ARBA" id="ARBA00022705"/>
    </source>
</evidence>
<keyword evidence="14" id="KW-0067">ATP-binding</keyword>
<evidence type="ECO:0000256" key="15">
    <source>
        <dbReference type="ARBA" id="ARBA00023124"/>
    </source>
</evidence>
<keyword evidence="5" id="KW-0808">Transferase</keyword>
<comment type="cofactor">
    <cofactor evidence="1">
        <name>Mn(2+)</name>
        <dbReference type="ChEBI" id="CHEBI:29035"/>
    </cofactor>
</comment>
<comment type="function">
    <text evidence="19">Essential for the replication of all genomic viral ssDNA (trans-replication). The closed circular ssDNA genome is first converted to a superhelical dsDNA. Rep binds a specific hairpin at the genome origin of replication. Introduces an endonucleolytic nick within the conserved sequence 5'-A[GT]TATTAC-3' in the intergenic region of the genome, thereby initiating the rolling circle replication (RCR). Following cleavage, binds covalently to the 5'-phosphate of DNA as a tyrosyl ester. The cleavage gives rise to a free 3'-OH that serves as a primer for the cellular DNA polymerase. The polymerase synthesizes the (+) strand DNA by rolling circle mechanism. After one round of replication, a Rep-catalyzed nucleotidyl transfer reaction releases a circular single-stranded virus genome, thereby terminating the replication. Displays origin-specific DNA cleavage, nucleotidyl transferase, ATPase and helicase activities.</text>
</comment>
<feature type="domain" description="CRESS-DNA virus Rep endonuclease" evidence="21">
    <location>
        <begin position="2"/>
        <end position="101"/>
    </location>
</feature>
<evidence type="ECO:0000256" key="17">
    <source>
        <dbReference type="ARBA" id="ARBA00023268"/>
    </source>
</evidence>
<dbReference type="GO" id="GO:0046872">
    <property type="term" value="F:metal ion binding"/>
    <property type="evidence" value="ECO:0007669"/>
    <property type="project" value="UniProtKB-KW"/>
</dbReference>
<evidence type="ECO:0000256" key="9">
    <source>
        <dbReference type="ARBA" id="ARBA00022723"/>
    </source>
</evidence>
<evidence type="ECO:0000256" key="18">
    <source>
        <dbReference type="ARBA" id="ARBA00049360"/>
    </source>
</evidence>
<evidence type="ECO:0000256" key="3">
    <source>
        <dbReference type="ARBA" id="ARBA00004147"/>
    </source>
</evidence>
<dbReference type="GO" id="GO:0016787">
    <property type="term" value="F:hydrolase activity"/>
    <property type="evidence" value="ECO:0007669"/>
    <property type="project" value="UniProtKB-KW"/>
</dbReference>
<sequence>MSSPSLKWCFTLNYSSAAERENFLSLLKEEDVHYAVVGDEVAPATGQKHLQGYLSLKKRIRLGGLKKKYGSRAHWEIARGTDEENSKYCSKETLILELGFPVVNGSNKRKISEMVARSPDRMKIEQPEIFHRYQSVNKLKKFKEEFVHPCLDRPWQIQLTEAIDEEPDDRSIIWVYGPYGNEGKSTYAKSLIKKDWFYTRGGKKENILFSYVDEGSDKHIVFDIPRCNQDYLNYDVIEALKDRVIESTKYKPIKIVELGKIHVIVMANFMPDFCKISEDRIKIIYC</sequence>
<dbReference type="GO" id="GO:0016779">
    <property type="term" value="F:nucleotidyltransferase activity"/>
    <property type="evidence" value="ECO:0007669"/>
    <property type="project" value="UniProtKB-KW"/>
</dbReference>
<keyword evidence="16" id="KW-0238">DNA-binding</keyword>